<dbReference type="AlphaFoldDB" id="A0A833YJ36"/>
<organism evidence="1 2">
    <name type="scientific">Phyllostomus discolor</name>
    <name type="common">pale spear-nosed bat</name>
    <dbReference type="NCBI Taxonomy" id="89673"/>
    <lineage>
        <taxon>Eukaryota</taxon>
        <taxon>Metazoa</taxon>
        <taxon>Chordata</taxon>
        <taxon>Craniata</taxon>
        <taxon>Vertebrata</taxon>
        <taxon>Euteleostomi</taxon>
        <taxon>Mammalia</taxon>
        <taxon>Eutheria</taxon>
        <taxon>Laurasiatheria</taxon>
        <taxon>Chiroptera</taxon>
        <taxon>Yangochiroptera</taxon>
        <taxon>Phyllostomidae</taxon>
        <taxon>Phyllostominae</taxon>
        <taxon>Phyllostomus</taxon>
    </lineage>
</organism>
<proteinExistence type="predicted"/>
<name>A0A833YJ36_9CHIR</name>
<accession>A0A833YJ36</accession>
<reference evidence="1 2" key="1">
    <citation type="journal article" date="2020" name="Nature">
        <title>Six reference-quality genomes reveal evolution of bat adaptations.</title>
        <authorList>
            <person name="Jebb D."/>
            <person name="Huang Z."/>
            <person name="Pippel M."/>
            <person name="Hughes G.M."/>
            <person name="Lavrichenko K."/>
            <person name="Devanna P."/>
            <person name="Winkler S."/>
            <person name="Jermiin L.S."/>
            <person name="Skirmuntt E.C."/>
            <person name="Katzourakis A."/>
            <person name="Burkitt-Gray L."/>
            <person name="Ray D.A."/>
            <person name="Sullivan K.A.M."/>
            <person name="Roscito J.G."/>
            <person name="Kirilenko B.M."/>
            <person name="Davalos L.M."/>
            <person name="Corthals A.P."/>
            <person name="Power M.L."/>
            <person name="Jones G."/>
            <person name="Ransome R.D."/>
            <person name="Dechmann D.K.N."/>
            <person name="Locatelli A.G."/>
            <person name="Puechmaille S.J."/>
            <person name="Fedrigo O."/>
            <person name="Jarvis E.D."/>
            <person name="Hiller M."/>
            <person name="Vernes S.C."/>
            <person name="Myers E.W."/>
            <person name="Teeling E.C."/>
        </authorList>
    </citation>
    <scope>NUCLEOTIDE SEQUENCE [LARGE SCALE GENOMIC DNA]</scope>
    <source>
        <strain evidence="1">Bat1K_MPI-CBG_1</strain>
    </source>
</reference>
<protein>
    <submittedName>
        <fullName evidence="1">Uncharacterized protein</fullName>
    </submittedName>
</protein>
<dbReference type="EMBL" id="JABVXQ010000015">
    <property type="protein sequence ID" value="KAF6074165.1"/>
    <property type="molecule type" value="Genomic_DNA"/>
</dbReference>
<comment type="caution">
    <text evidence="1">The sequence shown here is derived from an EMBL/GenBank/DDBJ whole genome shotgun (WGS) entry which is preliminary data.</text>
</comment>
<dbReference type="Proteomes" id="UP000664940">
    <property type="component" value="Unassembled WGS sequence"/>
</dbReference>
<sequence>MEKVTKTAAVMLVGEGSQEQSPETSSDFLVKDKAQDLAGCISESSSLSGLNALEPMDILETQVTIQNLQL</sequence>
<evidence type="ECO:0000313" key="2">
    <source>
        <dbReference type="Proteomes" id="UP000664940"/>
    </source>
</evidence>
<gene>
    <name evidence="1" type="ORF">HJG60_002620</name>
</gene>
<evidence type="ECO:0000313" key="1">
    <source>
        <dbReference type="EMBL" id="KAF6074165.1"/>
    </source>
</evidence>